<reference evidence="1" key="1">
    <citation type="journal article" date="2020" name="Mol. Plant Microbe Interact.">
        <title>Genome Sequence of the Biocontrol Agent Coniothyrium minitans strain Conio (IMI 134523).</title>
        <authorList>
            <person name="Patel D."/>
            <person name="Shittu T.A."/>
            <person name="Baroncelli R."/>
            <person name="Muthumeenakshi S."/>
            <person name="Osborne T.H."/>
            <person name="Janganan T.K."/>
            <person name="Sreenivasaprasad S."/>
        </authorList>
    </citation>
    <scope>NUCLEOTIDE SEQUENCE</scope>
    <source>
        <strain evidence="1">Conio</strain>
    </source>
</reference>
<dbReference type="EMBL" id="WJXW01000003">
    <property type="protein sequence ID" value="KAF9737985.1"/>
    <property type="molecule type" value="Genomic_DNA"/>
</dbReference>
<dbReference type="AlphaFoldDB" id="A0A9P6GN24"/>
<dbReference type="InterPro" id="IPR016181">
    <property type="entry name" value="Acyl_CoA_acyltransferase"/>
</dbReference>
<sequence length="276" mass="30095">MVSFSSMPTMDGVRLATPEDLARIATVAAAGFFHSPTFHYQRVHYAAYPNDTLLARQEECGANLGPQACSSYWSEYDRAIKDGTSVVLVAEDTLKETEGSYVYPALKGATAYTPGASTLASKLVVGVASVDIKPGSSYIGLFQPPCSTDQREVRDFSANARRDLCEKRVRAYNEATTPAKVRYLQGQMRLSTLAVHPAYWYRGHATRLVGYITRLADLDGVPLGISAVPQGAIVAASAGFEERELVRVKRVCVHKETKAAEVELWVAIRRPLGSNC</sequence>
<dbReference type="PANTHER" id="PTHR42791:SF2">
    <property type="entry name" value="N-ACETYLTRANSFERASE DOMAIN-CONTAINING PROTEIN"/>
    <property type="match status" value="1"/>
</dbReference>
<evidence type="ECO:0000313" key="2">
    <source>
        <dbReference type="Proteomes" id="UP000756921"/>
    </source>
</evidence>
<dbReference type="Gene3D" id="3.40.630.30">
    <property type="match status" value="1"/>
</dbReference>
<keyword evidence="2" id="KW-1185">Reference proteome</keyword>
<evidence type="ECO:0000313" key="1">
    <source>
        <dbReference type="EMBL" id="KAF9737985.1"/>
    </source>
</evidence>
<dbReference type="PANTHER" id="PTHR42791">
    <property type="entry name" value="GNAT FAMILY ACETYLTRANSFERASE"/>
    <property type="match status" value="1"/>
</dbReference>
<gene>
    <name evidence="1" type="ORF">PMIN01_03268</name>
</gene>
<accession>A0A9P6GN24</accession>
<name>A0A9P6GN24_9PLEO</name>
<organism evidence="1 2">
    <name type="scientific">Paraphaeosphaeria minitans</name>
    <dbReference type="NCBI Taxonomy" id="565426"/>
    <lineage>
        <taxon>Eukaryota</taxon>
        <taxon>Fungi</taxon>
        <taxon>Dikarya</taxon>
        <taxon>Ascomycota</taxon>
        <taxon>Pezizomycotina</taxon>
        <taxon>Dothideomycetes</taxon>
        <taxon>Pleosporomycetidae</taxon>
        <taxon>Pleosporales</taxon>
        <taxon>Massarineae</taxon>
        <taxon>Didymosphaeriaceae</taxon>
        <taxon>Paraphaeosphaeria</taxon>
    </lineage>
</organism>
<comment type="caution">
    <text evidence="1">The sequence shown here is derived from an EMBL/GenBank/DDBJ whole genome shotgun (WGS) entry which is preliminary data.</text>
</comment>
<dbReference type="OrthoDB" id="4738875at2759"/>
<dbReference type="Proteomes" id="UP000756921">
    <property type="component" value="Unassembled WGS sequence"/>
</dbReference>
<dbReference type="SUPFAM" id="SSF55729">
    <property type="entry name" value="Acyl-CoA N-acyltransferases (Nat)"/>
    <property type="match status" value="1"/>
</dbReference>
<protein>
    <submittedName>
        <fullName evidence="1">Uncharacterized protein</fullName>
    </submittedName>
</protein>
<dbReference type="InterPro" id="IPR052523">
    <property type="entry name" value="Trichothecene_AcTrans"/>
</dbReference>
<proteinExistence type="predicted"/>